<reference evidence="2" key="1">
    <citation type="journal article" date="2011" name="PLoS Genet.">
        <title>Genomic analysis of the necrotrophic fungal pathogens Sclerotinia sclerotiorum and Botrytis cinerea.</title>
        <authorList>
            <person name="Amselem J."/>
            <person name="Cuomo C.A."/>
            <person name="van Kan J.A."/>
            <person name="Viaud M."/>
            <person name="Benito E.P."/>
            <person name="Couloux A."/>
            <person name="Coutinho P.M."/>
            <person name="de Vries R.P."/>
            <person name="Dyer P.S."/>
            <person name="Fillinger S."/>
            <person name="Fournier E."/>
            <person name="Gout L."/>
            <person name="Hahn M."/>
            <person name="Kohn L."/>
            <person name="Lapalu N."/>
            <person name="Plummer K.M."/>
            <person name="Pradier J.M."/>
            <person name="Quevillon E."/>
            <person name="Sharon A."/>
            <person name="Simon A."/>
            <person name="ten Have A."/>
            <person name="Tudzynski B."/>
            <person name="Tudzynski P."/>
            <person name="Wincker P."/>
            <person name="Andrew M."/>
            <person name="Anthouard V."/>
            <person name="Beever R.E."/>
            <person name="Beffa R."/>
            <person name="Benoit I."/>
            <person name="Bouzid O."/>
            <person name="Brault B."/>
            <person name="Chen Z."/>
            <person name="Choquer M."/>
            <person name="Collemare J."/>
            <person name="Cotton P."/>
            <person name="Danchin E.G."/>
            <person name="Da Silva C."/>
            <person name="Gautier A."/>
            <person name="Giraud C."/>
            <person name="Giraud T."/>
            <person name="Gonzalez C."/>
            <person name="Grossetete S."/>
            <person name="Guldener U."/>
            <person name="Henrissat B."/>
            <person name="Howlett B.J."/>
            <person name="Kodira C."/>
            <person name="Kretschmer M."/>
            <person name="Lappartient A."/>
            <person name="Leroch M."/>
            <person name="Levis C."/>
            <person name="Mauceli E."/>
            <person name="Neuveglise C."/>
            <person name="Oeser B."/>
            <person name="Pearson M."/>
            <person name="Poulain J."/>
            <person name="Poussereau N."/>
            <person name="Quesneville H."/>
            <person name="Rascle C."/>
            <person name="Schumacher J."/>
            <person name="Segurens B."/>
            <person name="Sexton A."/>
            <person name="Silva E."/>
            <person name="Sirven C."/>
            <person name="Soanes D.M."/>
            <person name="Talbot N.J."/>
            <person name="Templeton M."/>
            <person name="Yandava C."/>
            <person name="Yarden O."/>
            <person name="Zeng Q."/>
            <person name="Rollins J.A."/>
            <person name="Lebrun M.H."/>
            <person name="Dickman M."/>
        </authorList>
    </citation>
    <scope>NUCLEOTIDE SEQUENCE [LARGE SCALE GENOMIC DNA]</scope>
    <source>
        <strain evidence="2">T4</strain>
    </source>
</reference>
<dbReference type="Proteomes" id="UP000008177">
    <property type="component" value="Unplaced contigs"/>
</dbReference>
<gene>
    <name evidence="1" type="ORF">BofuT4_uP006470.1</name>
</gene>
<name>G2Y498_BOTF4</name>
<dbReference type="AlphaFoldDB" id="G2Y498"/>
<dbReference type="EMBL" id="FQ790286">
    <property type="protein sequence ID" value="CCD47488.1"/>
    <property type="molecule type" value="Genomic_DNA"/>
</dbReference>
<sequence>MTGGLKNQNLIGSHVYHNRLKGPLVHWFIAYQGYTIAYEISDIAAANGEMLMDPRAYQPIS</sequence>
<dbReference type="InParanoid" id="G2Y498"/>
<dbReference type="HOGENOM" id="CLU_2922364_0_0_1"/>
<protein>
    <submittedName>
        <fullName evidence="1">Uncharacterized protein</fullName>
    </submittedName>
</protein>
<evidence type="ECO:0000313" key="1">
    <source>
        <dbReference type="EMBL" id="CCD47488.1"/>
    </source>
</evidence>
<evidence type="ECO:0000313" key="2">
    <source>
        <dbReference type="Proteomes" id="UP000008177"/>
    </source>
</evidence>
<accession>G2Y498</accession>
<proteinExistence type="predicted"/>
<organism evidence="1 2">
    <name type="scientific">Botryotinia fuckeliana (strain T4)</name>
    <name type="common">Noble rot fungus</name>
    <name type="synonym">Botrytis cinerea</name>
    <dbReference type="NCBI Taxonomy" id="999810"/>
    <lineage>
        <taxon>Eukaryota</taxon>
        <taxon>Fungi</taxon>
        <taxon>Dikarya</taxon>
        <taxon>Ascomycota</taxon>
        <taxon>Pezizomycotina</taxon>
        <taxon>Leotiomycetes</taxon>
        <taxon>Helotiales</taxon>
        <taxon>Sclerotiniaceae</taxon>
        <taxon>Botrytis</taxon>
    </lineage>
</organism>